<keyword evidence="2" id="KW-0732">Signal</keyword>
<dbReference type="Pfam" id="PF10082">
    <property type="entry name" value="BBP2_2"/>
    <property type="match status" value="1"/>
</dbReference>
<proteinExistence type="predicted"/>
<feature type="chain" id="PRO_5022246435" description="Beta-barrel porin 2" evidence="2">
    <location>
        <begin position="36"/>
        <end position="510"/>
    </location>
</feature>
<protein>
    <recommendedName>
        <fullName evidence="5">Beta-barrel porin 2</fullName>
    </recommendedName>
</protein>
<feature type="region of interest" description="Disordered" evidence="1">
    <location>
        <begin position="65"/>
        <end position="95"/>
    </location>
</feature>
<name>A0A561QNK8_9HYPH</name>
<evidence type="ECO:0000256" key="2">
    <source>
        <dbReference type="SAM" id="SignalP"/>
    </source>
</evidence>
<feature type="compositionally biased region" description="Polar residues" evidence="1">
    <location>
        <begin position="65"/>
        <end position="80"/>
    </location>
</feature>
<comment type="caution">
    <text evidence="3">The sequence shown here is derived from an EMBL/GenBank/DDBJ whole genome shotgun (WGS) entry which is preliminary data.</text>
</comment>
<evidence type="ECO:0000256" key="1">
    <source>
        <dbReference type="SAM" id="MobiDB-lite"/>
    </source>
</evidence>
<dbReference type="InterPro" id="IPR018759">
    <property type="entry name" value="BBP2_2"/>
</dbReference>
<dbReference type="EMBL" id="VIWP01000005">
    <property type="protein sequence ID" value="TWF51906.1"/>
    <property type="molecule type" value="Genomic_DNA"/>
</dbReference>
<dbReference type="OrthoDB" id="7398962at2"/>
<gene>
    <name evidence="3" type="ORF">FHW37_1052</name>
</gene>
<evidence type="ECO:0008006" key="5">
    <source>
        <dbReference type="Google" id="ProtNLM"/>
    </source>
</evidence>
<keyword evidence="4" id="KW-1185">Reference proteome</keyword>
<dbReference type="RefSeq" id="WP_145639357.1">
    <property type="nucleotide sequence ID" value="NZ_VIWP01000005.1"/>
</dbReference>
<feature type="signal peptide" evidence="2">
    <location>
        <begin position="1"/>
        <end position="35"/>
    </location>
</feature>
<evidence type="ECO:0000313" key="3">
    <source>
        <dbReference type="EMBL" id="TWF51906.1"/>
    </source>
</evidence>
<dbReference type="AlphaFoldDB" id="A0A561QNK8"/>
<evidence type="ECO:0000313" key="4">
    <source>
        <dbReference type="Proteomes" id="UP000320653"/>
    </source>
</evidence>
<reference evidence="3 4" key="1">
    <citation type="submission" date="2019-06" db="EMBL/GenBank/DDBJ databases">
        <title>Sorghum-associated microbial communities from plants grown in Nebraska, USA.</title>
        <authorList>
            <person name="Schachtman D."/>
        </authorList>
    </citation>
    <scope>NUCLEOTIDE SEQUENCE [LARGE SCALE GENOMIC DNA]</scope>
    <source>
        <strain evidence="3 4">1225</strain>
    </source>
</reference>
<dbReference type="Proteomes" id="UP000320653">
    <property type="component" value="Unassembled WGS sequence"/>
</dbReference>
<sequence>MTTSKNTGTLRHRRRQAFGLLLACSALVGPAAVRAQSLFPSNDSPLPSLSGQQIGTAGTTTITRNAQPATAGQSGSTYGTDTLAGDGTASPNLTTLPATERTLQQDEDELNQPYEQPLDNGAEAIDQQEQPRTPVDPTGIRLGTFMLRPSVNQSVNTEITRESGRKETRDFLATGIRGTLTSDWSRHALTVTGEGTFEHDFAGNRQRKNDPEGRLDADLRLDLSDDTVAHIKGGYGFTREDNDDPNAIGGAAVQSGVNEFDGGLSLQRDLGRIRALAAVDGRRYVYTDAKLSDGTVLNMKDRNRSSIDGRLRLGYELSAALIPFAEIATGHTFYDRKRDASGYERSSRSYALRTGIEFDLGEKLRGEVGTGYQMVRYDDERLDNVGAITFDGNAIWSPQRGTDVNFGLRSTVQDSTTAGQSGWVQYDLTAALAHEMRDNLVARLSGSATFRNFRGGSDGSNITWVIGPGLTWNINRYLDLTGDIEYERTTGDNSSNQNIVRAGVGLTLKR</sequence>
<organism evidence="3 4">
    <name type="scientific">Neorhizobium alkalisoli</name>
    <dbReference type="NCBI Taxonomy" id="528178"/>
    <lineage>
        <taxon>Bacteria</taxon>
        <taxon>Pseudomonadati</taxon>
        <taxon>Pseudomonadota</taxon>
        <taxon>Alphaproteobacteria</taxon>
        <taxon>Hyphomicrobiales</taxon>
        <taxon>Rhizobiaceae</taxon>
        <taxon>Rhizobium/Agrobacterium group</taxon>
        <taxon>Neorhizobium</taxon>
    </lineage>
</organism>
<accession>A0A561QNK8</accession>